<gene>
    <name evidence="1" type="ORF">TNCV_3046281</name>
</gene>
<dbReference type="AlphaFoldDB" id="A0A8X6UW38"/>
<evidence type="ECO:0000313" key="2">
    <source>
        <dbReference type="Proteomes" id="UP000887159"/>
    </source>
</evidence>
<sequence>MIHQKSNVAHEPMCDSVMWSINSVKSESHWCSKTVESMARVLGVRVRAAAQRSEVSQTCLLGLISGDRAGPWML</sequence>
<organism evidence="1 2">
    <name type="scientific">Trichonephila clavipes</name>
    <name type="common">Golden silk orbweaver</name>
    <name type="synonym">Nephila clavipes</name>
    <dbReference type="NCBI Taxonomy" id="2585209"/>
    <lineage>
        <taxon>Eukaryota</taxon>
        <taxon>Metazoa</taxon>
        <taxon>Ecdysozoa</taxon>
        <taxon>Arthropoda</taxon>
        <taxon>Chelicerata</taxon>
        <taxon>Arachnida</taxon>
        <taxon>Araneae</taxon>
        <taxon>Araneomorphae</taxon>
        <taxon>Entelegynae</taxon>
        <taxon>Araneoidea</taxon>
        <taxon>Nephilidae</taxon>
        <taxon>Trichonephila</taxon>
    </lineage>
</organism>
<comment type="caution">
    <text evidence="1">The sequence shown here is derived from an EMBL/GenBank/DDBJ whole genome shotgun (WGS) entry which is preliminary data.</text>
</comment>
<dbReference type="EMBL" id="BMAU01021182">
    <property type="protein sequence ID" value="GFX94996.1"/>
    <property type="molecule type" value="Genomic_DNA"/>
</dbReference>
<protein>
    <submittedName>
        <fullName evidence="1">Uncharacterized protein</fullName>
    </submittedName>
</protein>
<keyword evidence="2" id="KW-1185">Reference proteome</keyword>
<reference evidence="1" key="1">
    <citation type="submission" date="2020-08" db="EMBL/GenBank/DDBJ databases">
        <title>Multicomponent nature underlies the extraordinary mechanical properties of spider dragline silk.</title>
        <authorList>
            <person name="Kono N."/>
            <person name="Nakamura H."/>
            <person name="Mori M."/>
            <person name="Yoshida Y."/>
            <person name="Ohtoshi R."/>
            <person name="Malay A.D."/>
            <person name="Moran D.A.P."/>
            <person name="Tomita M."/>
            <person name="Numata K."/>
            <person name="Arakawa K."/>
        </authorList>
    </citation>
    <scope>NUCLEOTIDE SEQUENCE</scope>
</reference>
<proteinExistence type="predicted"/>
<accession>A0A8X6UW38</accession>
<name>A0A8X6UW38_TRICX</name>
<dbReference type="Proteomes" id="UP000887159">
    <property type="component" value="Unassembled WGS sequence"/>
</dbReference>
<evidence type="ECO:0000313" key="1">
    <source>
        <dbReference type="EMBL" id="GFX94996.1"/>
    </source>
</evidence>